<name>A0A164W763_DAUCS</name>
<dbReference type="OMA" id="NDHWLHF"/>
<reference evidence="1" key="2">
    <citation type="submission" date="2022-03" db="EMBL/GenBank/DDBJ databases">
        <title>Draft title - Genomic analysis of global carrot germplasm unveils the trajectory of domestication and the origin of high carotenoid orange carrot.</title>
        <authorList>
            <person name="Iorizzo M."/>
            <person name="Ellison S."/>
            <person name="Senalik D."/>
            <person name="Macko-Podgorni A."/>
            <person name="Grzebelus D."/>
            <person name="Bostan H."/>
            <person name="Rolling W."/>
            <person name="Curaba J."/>
            <person name="Simon P."/>
        </authorList>
    </citation>
    <scope>NUCLEOTIDE SEQUENCE</scope>
    <source>
        <tissue evidence="1">Leaf</tissue>
    </source>
</reference>
<dbReference type="OrthoDB" id="1726347at2759"/>
<protein>
    <submittedName>
        <fullName evidence="1">Uncharacterized protein</fullName>
    </submittedName>
</protein>
<dbReference type="PANTHER" id="PTHR33179">
    <property type="entry name" value="VQ MOTIF-CONTAINING PROTEIN"/>
    <property type="match status" value="1"/>
</dbReference>
<reference evidence="1" key="1">
    <citation type="journal article" date="2016" name="Nat. Genet.">
        <title>A high-quality carrot genome assembly provides new insights into carotenoid accumulation and asterid genome evolution.</title>
        <authorList>
            <person name="Iorizzo M."/>
            <person name="Ellison S."/>
            <person name="Senalik D."/>
            <person name="Zeng P."/>
            <person name="Satapoomin P."/>
            <person name="Huang J."/>
            <person name="Bowman M."/>
            <person name="Iovene M."/>
            <person name="Sanseverino W."/>
            <person name="Cavagnaro P."/>
            <person name="Yildiz M."/>
            <person name="Macko-Podgorni A."/>
            <person name="Moranska E."/>
            <person name="Grzebelus E."/>
            <person name="Grzebelus D."/>
            <person name="Ashrafi H."/>
            <person name="Zheng Z."/>
            <person name="Cheng S."/>
            <person name="Spooner D."/>
            <person name="Van Deynze A."/>
            <person name="Simon P."/>
        </authorList>
    </citation>
    <scope>NUCLEOTIDE SEQUENCE</scope>
    <source>
        <tissue evidence="1">Leaf</tissue>
    </source>
</reference>
<sequence length="198" mass="21794">MSTSSDDWVRYYQQIIAVSGHGRAASNEQPNTVMGTATTINSSGGKTPGGLVTEPILKCQENHLFKPIRKRSRVSRQTPITLFSTTTTNFKAMVQQFTGYPYLKRAHINLGLENSQPIANPNTVMVGRAGYNLAEIEQQRQFKHQQYMLPGNISGSVDHEHAFLQELHSSIGPVMAASGVGLGMDDAFPPEPPFFTRT</sequence>
<keyword evidence="2" id="KW-1185">Reference proteome</keyword>
<dbReference type="AlphaFoldDB" id="A0A164W763"/>
<dbReference type="InterPro" id="IPR039609">
    <property type="entry name" value="VQ_15/22"/>
</dbReference>
<gene>
    <name evidence="1" type="ORF">DCAR_0625050</name>
</gene>
<proteinExistence type="predicted"/>
<evidence type="ECO:0000313" key="2">
    <source>
        <dbReference type="Proteomes" id="UP000077755"/>
    </source>
</evidence>
<dbReference type="Gramene" id="KZM91375">
    <property type="protein sequence ID" value="KZM91375"/>
    <property type="gene ID" value="DCAR_021260"/>
</dbReference>
<dbReference type="InterPro" id="IPR008889">
    <property type="entry name" value="VQ"/>
</dbReference>
<organism evidence="1 2">
    <name type="scientific">Daucus carota subsp. sativus</name>
    <name type="common">Carrot</name>
    <dbReference type="NCBI Taxonomy" id="79200"/>
    <lineage>
        <taxon>Eukaryota</taxon>
        <taxon>Viridiplantae</taxon>
        <taxon>Streptophyta</taxon>
        <taxon>Embryophyta</taxon>
        <taxon>Tracheophyta</taxon>
        <taxon>Spermatophyta</taxon>
        <taxon>Magnoliopsida</taxon>
        <taxon>eudicotyledons</taxon>
        <taxon>Gunneridae</taxon>
        <taxon>Pentapetalae</taxon>
        <taxon>asterids</taxon>
        <taxon>campanulids</taxon>
        <taxon>Apiales</taxon>
        <taxon>Apiaceae</taxon>
        <taxon>Apioideae</taxon>
        <taxon>Scandiceae</taxon>
        <taxon>Daucinae</taxon>
        <taxon>Daucus</taxon>
        <taxon>Daucus sect. Daucus</taxon>
    </lineage>
</organism>
<dbReference type="Proteomes" id="UP000077755">
    <property type="component" value="Chromosome 6"/>
</dbReference>
<dbReference type="KEGG" id="dcr:108226201"/>
<dbReference type="EMBL" id="CP093348">
    <property type="protein sequence ID" value="WOH05631.1"/>
    <property type="molecule type" value="Genomic_DNA"/>
</dbReference>
<dbReference type="Pfam" id="PF05678">
    <property type="entry name" value="VQ"/>
    <property type="match status" value="1"/>
</dbReference>
<evidence type="ECO:0000313" key="1">
    <source>
        <dbReference type="EMBL" id="WOH05631.1"/>
    </source>
</evidence>
<dbReference type="PANTHER" id="PTHR33179:SF29">
    <property type="entry name" value="OS06G0666400 PROTEIN"/>
    <property type="match status" value="1"/>
</dbReference>
<accession>A0A164W763</accession>